<gene>
    <name evidence="1" type="ORF">LSINAPIS_LOCUS8032</name>
</gene>
<name>A0A5E4QHP9_9NEOP</name>
<dbReference type="Proteomes" id="UP000324832">
    <property type="component" value="Unassembled WGS sequence"/>
</dbReference>
<keyword evidence="2" id="KW-1185">Reference proteome</keyword>
<dbReference type="EMBL" id="FZQP02002781">
    <property type="protein sequence ID" value="VVC96561.1"/>
    <property type="molecule type" value="Genomic_DNA"/>
</dbReference>
<evidence type="ECO:0000313" key="2">
    <source>
        <dbReference type="Proteomes" id="UP000324832"/>
    </source>
</evidence>
<proteinExistence type="predicted"/>
<reference evidence="1 2" key="1">
    <citation type="submission" date="2017-07" db="EMBL/GenBank/DDBJ databases">
        <authorList>
            <person name="Talla V."/>
            <person name="Backstrom N."/>
        </authorList>
    </citation>
    <scope>NUCLEOTIDE SEQUENCE [LARGE SCALE GENOMIC DNA]</scope>
</reference>
<accession>A0A5E4QHP9</accession>
<dbReference type="AlphaFoldDB" id="A0A5E4QHP9"/>
<evidence type="ECO:0000313" key="1">
    <source>
        <dbReference type="EMBL" id="VVC96561.1"/>
    </source>
</evidence>
<sequence>MQSHVKNVVAQTRVARNISPPRAGVPPAPPYEVVRIQGVRSHVTHLRGPRPVCADKRDGLQVAASAAVADALHHLRSTTLRTASRHIQSLDDFLTMLTYVVMPKITEDNFYLTPKSKEKICTNWKHFRPSW</sequence>
<protein>
    <submittedName>
        <fullName evidence="1">Uncharacterized protein</fullName>
    </submittedName>
</protein>
<organism evidence="1 2">
    <name type="scientific">Leptidea sinapis</name>
    <dbReference type="NCBI Taxonomy" id="189913"/>
    <lineage>
        <taxon>Eukaryota</taxon>
        <taxon>Metazoa</taxon>
        <taxon>Ecdysozoa</taxon>
        <taxon>Arthropoda</taxon>
        <taxon>Hexapoda</taxon>
        <taxon>Insecta</taxon>
        <taxon>Pterygota</taxon>
        <taxon>Neoptera</taxon>
        <taxon>Endopterygota</taxon>
        <taxon>Lepidoptera</taxon>
        <taxon>Glossata</taxon>
        <taxon>Ditrysia</taxon>
        <taxon>Papilionoidea</taxon>
        <taxon>Pieridae</taxon>
        <taxon>Dismorphiinae</taxon>
        <taxon>Leptidea</taxon>
    </lineage>
</organism>